<reference evidence="1" key="1">
    <citation type="journal article" date="2017" name="Parasit. Vectors">
        <title>Sialotranscriptomics of Rhipicephalus zambeziensis reveals intricate expression profiles of secretory proteins and suggests tight temporal transcriptional regulation during blood-feeding.</title>
        <authorList>
            <person name="de Castro M.H."/>
            <person name="de Klerk D."/>
            <person name="Pienaar R."/>
            <person name="Rees D.J.G."/>
            <person name="Mans B.J."/>
        </authorList>
    </citation>
    <scope>NUCLEOTIDE SEQUENCE</scope>
    <source>
        <tissue evidence="1">Salivary glands</tissue>
    </source>
</reference>
<protein>
    <submittedName>
        <fullName evidence="1">Uncharacterized protein</fullName>
    </submittedName>
</protein>
<accession>A0A224YLC2</accession>
<organism evidence="1">
    <name type="scientific">Rhipicephalus zambeziensis</name>
    <dbReference type="NCBI Taxonomy" id="60191"/>
    <lineage>
        <taxon>Eukaryota</taxon>
        <taxon>Metazoa</taxon>
        <taxon>Ecdysozoa</taxon>
        <taxon>Arthropoda</taxon>
        <taxon>Chelicerata</taxon>
        <taxon>Arachnida</taxon>
        <taxon>Acari</taxon>
        <taxon>Parasitiformes</taxon>
        <taxon>Ixodida</taxon>
        <taxon>Ixodoidea</taxon>
        <taxon>Ixodidae</taxon>
        <taxon>Rhipicephalinae</taxon>
        <taxon>Rhipicephalus</taxon>
        <taxon>Rhipicephalus</taxon>
    </lineage>
</organism>
<evidence type="ECO:0000313" key="1">
    <source>
        <dbReference type="EMBL" id="MAA14774.1"/>
    </source>
</evidence>
<dbReference type="EMBL" id="GFPF01003628">
    <property type="protein sequence ID" value="MAA14774.1"/>
    <property type="molecule type" value="Transcribed_RNA"/>
</dbReference>
<name>A0A224YLC2_9ACAR</name>
<sequence length="88" mass="9950">MGIMGSTQICLVLPSLRSFGCVWPEFVLPQYEVQQRFCSYASPPLPFLAHESKYAHKVPNGPFFFPKKNESATINKATSAFEARKHED</sequence>
<dbReference type="AlphaFoldDB" id="A0A224YLC2"/>
<proteinExistence type="predicted"/>